<dbReference type="Proteomes" id="UP001396334">
    <property type="component" value="Unassembled WGS sequence"/>
</dbReference>
<proteinExistence type="predicted"/>
<sequence length="453" mass="50883">MREFTEDVAKELLKGFKVIMDDAITKFLEDFRNDLKVVQERVPDGLDQKCEELDVSSSLTDKSEFGLNLFHQDLRSQELWKSHDLYSTFEATTSADTTTIGTPMGSNNTEDVINGKGKEVTCVNIGGNDGNTKLLPYDGDFGIIDHSKELILQVLSGKTQRNTPNLYDVVRVQLASDDNRVVSEIYILHHYHLVVRSFYAVPSYDTSLYSNSFDVLIGGEEIILEGKSSTVDGLVDGTSSLIGVRETFLHFEKQFQTMERLFERPVAKTTLLEGEKKQKRGESIGLIALLDKKEAQIWVMNEHHKLMTMIAFLNCKSYMKKAELRLNEAVGVKVMKIGTNIELLEGMSRNQLTFKSSSQNLLEAVVKTVCYSSKDINEKPPDSIDDKEGEPILHITHGMDSHLLLQFTNVLLEGIFVICGLVNEITDDKEVEIVVAACFSLQLSHLLENAMVE</sequence>
<keyword evidence="2" id="KW-1185">Reference proteome</keyword>
<evidence type="ECO:0000313" key="2">
    <source>
        <dbReference type="Proteomes" id="UP001396334"/>
    </source>
</evidence>
<evidence type="ECO:0000313" key="1">
    <source>
        <dbReference type="EMBL" id="KAK9043386.1"/>
    </source>
</evidence>
<comment type="caution">
    <text evidence="1">The sequence shown here is derived from an EMBL/GenBank/DDBJ whole genome shotgun (WGS) entry which is preliminary data.</text>
</comment>
<dbReference type="EMBL" id="JBBPBN010000003">
    <property type="protein sequence ID" value="KAK9043386.1"/>
    <property type="molecule type" value="Genomic_DNA"/>
</dbReference>
<accession>A0ABR2U1K2</accession>
<organism evidence="1 2">
    <name type="scientific">Hibiscus sabdariffa</name>
    <name type="common">roselle</name>
    <dbReference type="NCBI Taxonomy" id="183260"/>
    <lineage>
        <taxon>Eukaryota</taxon>
        <taxon>Viridiplantae</taxon>
        <taxon>Streptophyta</taxon>
        <taxon>Embryophyta</taxon>
        <taxon>Tracheophyta</taxon>
        <taxon>Spermatophyta</taxon>
        <taxon>Magnoliopsida</taxon>
        <taxon>eudicotyledons</taxon>
        <taxon>Gunneridae</taxon>
        <taxon>Pentapetalae</taxon>
        <taxon>rosids</taxon>
        <taxon>malvids</taxon>
        <taxon>Malvales</taxon>
        <taxon>Malvaceae</taxon>
        <taxon>Malvoideae</taxon>
        <taxon>Hibiscus</taxon>
    </lineage>
</organism>
<reference evidence="1 2" key="1">
    <citation type="journal article" date="2024" name="G3 (Bethesda)">
        <title>Genome assembly of Hibiscus sabdariffa L. provides insights into metabolisms of medicinal natural products.</title>
        <authorList>
            <person name="Kim T."/>
        </authorList>
    </citation>
    <scope>NUCLEOTIDE SEQUENCE [LARGE SCALE GENOMIC DNA]</scope>
    <source>
        <strain evidence="1">TK-2024</strain>
        <tissue evidence="1">Old leaves</tissue>
    </source>
</reference>
<gene>
    <name evidence="1" type="ORF">V6N11_071731</name>
</gene>
<name>A0ABR2U1K2_9ROSI</name>
<protein>
    <submittedName>
        <fullName evidence="1">Uncharacterized protein</fullName>
    </submittedName>
</protein>